<evidence type="ECO:0000256" key="3">
    <source>
        <dbReference type="SAM" id="Coils"/>
    </source>
</evidence>
<feature type="compositionally biased region" description="Polar residues" evidence="4">
    <location>
        <begin position="164"/>
        <end position="179"/>
    </location>
</feature>
<feature type="compositionally biased region" description="Basic and acidic residues" evidence="4">
    <location>
        <begin position="9"/>
        <end position="28"/>
    </location>
</feature>
<dbReference type="CDD" id="cd03696">
    <property type="entry name" value="SelB_II"/>
    <property type="match status" value="1"/>
</dbReference>
<dbReference type="PANTHER" id="PTHR43721">
    <property type="entry name" value="ELONGATION FACTOR TU-RELATED"/>
    <property type="match status" value="1"/>
</dbReference>
<dbReference type="InterPro" id="IPR042103">
    <property type="entry name" value="SerRS_1_N_sf"/>
</dbReference>
<dbReference type="Pfam" id="PF00009">
    <property type="entry name" value="GTP_EFTU"/>
    <property type="match status" value="1"/>
</dbReference>
<dbReference type="Gene3D" id="3.40.50.300">
    <property type="entry name" value="P-loop containing nucleotide triphosphate hydrolases"/>
    <property type="match status" value="1"/>
</dbReference>
<dbReference type="GO" id="GO:0009507">
    <property type="term" value="C:chloroplast"/>
    <property type="evidence" value="ECO:0007669"/>
    <property type="project" value="UniProtKB-SubCell"/>
</dbReference>
<organism evidence="8 9">
    <name type="scientific">Cyclotella cryptica</name>
    <dbReference type="NCBI Taxonomy" id="29204"/>
    <lineage>
        <taxon>Eukaryota</taxon>
        <taxon>Sar</taxon>
        <taxon>Stramenopiles</taxon>
        <taxon>Ochrophyta</taxon>
        <taxon>Bacillariophyta</taxon>
        <taxon>Coscinodiscophyceae</taxon>
        <taxon>Thalassiosirophycidae</taxon>
        <taxon>Stephanodiscales</taxon>
        <taxon>Stephanodiscaceae</taxon>
        <taxon>Cyclotella</taxon>
    </lineage>
</organism>
<feature type="region of interest" description="Disordered" evidence="4">
    <location>
        <begin position="783"/>
        <end position="823"/>
    </location>
</feature>
<dbReference type="SUPFAM" id="SSF52540">
    <property type="entry name" value="P-loop containing nucleoside triphosphate hydrolases"/>
    <property type="match status" value="1"/>
</dbReference>
<dbReference type="InterPro" id="IPR049394">
    <property type="entry name" value="eEFSec_C"/>
</dbReference>
<keyword evidence="3" id="KW-0175">Coiled coil</keyword>
<dbReference type="InterPro" id="IPR049393">
    <property type="entry name" value="eEFSec_III"/>
</dbReference>
<evidence type="ECO:0000259" key="6">
    <source>
        <dbReference type="Pfam" id="PF21131"/>
    </source>
</evidence>
<feature type="region of interest" description="Disordered" evidence="4">
    <location>
        <begin position="54"/>
        <end position="75"/>
    </location>
</feature>
<dbReference type="InterPro" id="IPR050055">
    <property type="entry name" value="EF-Tu_GTPase"/>
</dbReference>
<dbReference type="Pfam" id="PF21208">
    <property type="entry name" value="euk_SelB_III"/>
    <property type="match status" value="1"/>
</dbReference>
<dbReference type="Proteomes" id="UP001516023">
    <property type="component" value="Unassembled WGS sequence"/>
</dbReference>
<dbReference type="InterPro" id="IPR000795">
    <property type="entry name" value="T_Tr_GTP-bd_dom"/>
</dbReference>
<evidence type="ECO:0000313" key="9">
    <source>
        <dbReference type="Proteomes" id="UP001516023"/>
    </source>
</evidence>
<feature type="domain" description="Selenocysteine-specific elongation factor C-terminal RIFT" evidence="6">
    <location>
        <begin position="848"/>
        <end position="903"/>
    </location>
</feature>
<protein>
    <recommendedName>
        <fullName evidence="2">Elongation factor Tu, chloroplastic</fullName>
    </recommendedName>
</protein>
<comment type="caution">
    <text evidence="8">The sequence shown here is derived from an EMBL/GenBank/DDBJ whole genome shotgun (WGS) entry which is preliminary data.</text>
</comment>
<keyword evidence="9" id="KW-1185">Reference proteome</keyword>
<dbReference type="FunFam" id="2.40.30.10:FF:000052">
    <property type="entry name" value="Selenocysteine-specific elongation factor EF-Sec"/>
    <property type="match status" value="1"/>
</dbReference>
<evidence type="ECO:0000259" key="5">
    <source>
        <dbReference type="Pfam" id="PF00009"/>
    </source>
</evidence>
<reference evidence="8 9" key="1">
    <citation type="journal article" date="2020" name="G3 (Bethesda)">
        <title>Improved Reference Genome for Cyclotella cryptica CCMP332, a Model for Cell Wall Morphogenesis, Salinity Adaptation, and Lipid Production in Diatoms (Bacillariophyta).</title>
        <authorList>
            <person name="Roberts W.R."/>
            <person name="Downey K.M."/>
            <person name="Ruck E.C."/>
            <person name="Traller J.C."/>
            <person name="Alverson A.J."/>
        </authorList>
    </citation>
    <scope>NUCLEOTIDE SEQUENCE [LARGE SCALE GENOMIC DNA]</scope>
    <source>
        <strain evidence="8 9">CCMP332</strain>
    </source>
</reference>
<name>A0ABD3QZE9_9STRA</name>
<evidence type="ECO:0000256" key="1">
    <source>
        <dbReference type="ARBA" id="ARBA00004229"/>
    </source>
</evidence>
<dbReference type="Gene3D" id="2.40.30.10">
    <property type="entry name" value="Translation factors"/>
    <property type="match status" value="1"/>
</dbReference>
<gene>
    <name evidence="8" type="ORF">HJC23_005898</name>
</gene>
<dbReference type="AlphaFoldDB" id="A0ABD3QZE9"/>
<feature type="coiled-coil region" evidence="3">
    <location>
        <begin position="80"/>
        <end position="115"/>
    </location>
</feature>
<proteinExistence type="predicted"/>
<feature type="region of interest" description="Disordered" evidence="4">
    <location>
        <begin position="1"/>
        <end position="38"/>
    </location>
</feature>
<feature type="domain" description="Tr-type G" evidence="5">
    <location>
        <begin position="200"/>
        <end position="370"/>
    </location>
</feature>
<evidence type="ECO:0000313" key="8">
    <source>
        <dbReference type="EMBL" id="KAL3805654.1"/>
    </source>
</evidence>
<evidence type="ECO:0000259" key="7">
    <source>
        <dbReference type="Pfam" id="PF21208"/>
    </source>
</evidence>
<dbReference type="InterPro" id="IPR027417">
    <property type="entry name" value="P-loop_NTPase"/>
</dbReference>
<dbReference type="Pfam" id="PF21131">
    <property type="entry name" value="eEFSec_4th"/>
    <property type="match status" value="2"/>
</dbReference>
<comment type="subcellular location">
    <subcellularLocation>
        <location evidence="1">Plastid</location>
        <location evidence="1">Chloroplast</location>
    </subcellularLocation>
</comment>
<feature type="domain" description="Selenocysteine-specific elongation factor 3rd" evidence="7">
    <location>
        <begin position="597"/>
        <end position="660"/>
    </location>
</feature>
<feature type="domain" description="Selenocysteine-specific elongation factor C-terminal RIFT" evidence="6">
    <location>
        <begin position="674"/>
        <end position="756"/>
    </location>
</feature>
<evidence type="ECO:0000256" key="4">
    <source>
        <dbReference type="SAM" id="MobiDB-lite"/>
    </source>
</evidence>
<dbReference type="EMBL" id="JABMIG020000002">
    <property type="protein sequence ID" value="KAL3805654.1"/>
    <property type="molecule type" value="Genomic_DNA"/>
</dbReference>
<accession>A0ABD3QZE9</accession>
<sequence length="910" mass="100558">MKSSAKKITIKDLRPDKGGDPDKYRESLSKLSPAQDAASSVDLVDQALHHDAERRSAQAALEQLRHQAGQEVPPETLAQLKQWKADISKLGADVKDQEKKTSEVLKRLNERLENADVCSLDEPTDIQSPADHHDPDAHRHKSTEESTTNDAAKSGLQILKRPTPSKQDTSNNDPESTSQLLPIISPEKIKTIPPERILNINVGVLGHVDTGKTSLVKTLSSVLSTAALDKSKQSRARGITLDLGFSAFLLPLPDHLKGESVHRGDCKMITRTRIHNNLYINKILNSSKRAQIIDMVLLVVDATKGMQTQTAECLVIAEMTTRNLIVVLNKIDLFPEHEREERLRLAEKKMRNALRGTKFEDAAMVGISACVGGEKVAAIGGSSGVDFPGNMSVTHNIHGLLEILQAQMRAPNRDFKPSPDRFHFAVDHCFPIKGQGTVLTGTCLSGSARPNDMVEFPTLATQKKIKGLQMFRRKANIIQQGDRAGICVSNFDAKLMERGVIASPGTVKLIRGAIAVVRKCGPYNRHGDSIFWGAREIAEQADRALETFEAETSSLNKKSQQLTLGNSSLGGSADLAGLPRLKFDWNQDFLHQDDYLDTLPQHENNSETKQKHGDDHGLPPLHWARLEFLTPVYCPMDSLVIGSRLDTEVNAHACRLAFSGRLVARYDAKTDDKRLRTYTKKERAGTVCRLGDPYRRNDDNQLVRYEVFGSDLFKKETNMSQFVGLFVETDKGDIGCIQSSFGTSGKFRVHFPSGTDVKEGDPLYLRFKRYANDPRKAIHQDIRLPPSRAGYRVDPPAKKKKNKQKNGVHLEASNSESTSESHKTEVAFGDIEKLKGDLLANGKYTVAIVLGLFSMEDDISKHKGRKVVSVTTEEVGVINGSFGKMGKCKVSFKDGISAEEGSRVKMLAFS</sequence>
<dbReference type="Gene3D" id="1.10.287.40">
    <property type="entry name" value="Serine-tRNA synthetase, tRNA binding domain"/>
    <property type="match status" value="1"/>
</dbReference>
<dbReference type="SUPFAM" id="SSF50447">
    <property type="entry name" value="Translation proteins"/>
    <property type="match status" value="1"/>
</dbReference>
<dbReference type="InterPro" id="IPR009000">
    <property type="entry name" value="Transl_B-barrel_sf"/>
</dbReference>
<feature type="region of interest" description="Disordered" evidence="4">
    <location>
        <begin position="116"/>
        <end position="179"/>
    </location>
</feature>
<evidence type="ECO:0000256" key="2">
    <source>
        <dbReference type="ARBA" id="ARBA00021392"/>
    </source>
</evidence>
<dbReference type="PANTHER" id="PTHR43721:SF11">
    <property type="entry name" value="SELENOCYSTEINE-SPECIFIC ELONGATION FACTOR"/>
    <property type="match status" value="1"/>
</dbReference>